<dbReference type="SMART" id="SM00823">
    <property type="entry name" value="PKS_PP"/>
    <property type="match status" value="1"/>
</dbReference>
<dbReference type="Pfam" id="PF00698">
    <property type="entry name" value="Acyl_transf_1"/>
    <property type="match status" value="1"/>
</dbReference>
<keyword evidence="4" id="KW-0489">Methyltransferase</keyword>
<protein>
    <submittedName>
        <fullName evidence="13">Conidial yellow pigment biosynthesis polyketide synthase</fullName>
    </submittedName>
</protein>
<dbReference type="SUPFAM" id="SSF53901">
    <property type="entry name" value="Thiolase-like"/>
    <property type="match status" value="1"/>
</dbReference>
<dbReference type="InterPro" id="IPR049492">
    <property type="entry name" value="BD-FAE-like_dom"/>
</dbReference>
<dbReference type="GO" id="GO:0004312">
    <property type="term" value="F:fatty acid synthase activity"/>
    <property type="evidence" value="ECO:0007669"/>
    <property type="project" value="TreeGrafter"/>
</dbReference>
<dbReference type="SUPFAM" id="SSF47336">
    <property type="entry name" value="ACP-like"/>
    <property type="match status" value="1"/>
</dbReference>
<dbReference type="Pfam" id="PF22336">
    <property type="entry name" value="RhiE-like_linker"/>
    <property type="match status" value="1"/>
</dbReference>
<evidence type="ECO:0000256" key="7">
    <source>
        <dbReference type="ARBA" id="ARBA00023268"/>
    </source>
</evidence>
<dbReference type="InterPro" id="IPR014043">
    <property type="entry name" value="Acyl_transferase_dom"/>
</dbReference>
<dbReference type="PROSITE" id="PS52019">
    <property type="entry name" value="PKS_MFAS_DH"/>
    <property type="match status" value="1"/>
</dbReference>
<dbReference type="GO" id="GO:0044550">
    <property type="term" value="P:secondary metabolite biosynthetic process"/>
    <property type="evidence" value="ECO:0007669"/>
    <property type="project" value="TreeGrafter"/>
</dbReference>
<dbReference type="InterPro" id="IPR049900">
    <property type="entry name" value="PKS_mFAS_DH"/>
</dbReference>
<evidence type="ECO:0000256" key="8">
    <source>
        <dbReference type="PROSITE-ProRule" id="PRU01363"/>
    </source>
</evidence>
<dbReference type="Pfam" id="PF00326">
    <property type="entry name" value="Peptidase_S9"/>
    <property type="match status" value="1"/>
</dbReference>
<dbReference type="InterPro" id="IPR016036">
    <property type="entry name" value="Malonyl_transacylase_ACP-bd"/>
</dbReference>
<dbReference type="GO" id="GO:0004315">
    <property type="term" value="F:3-oxoacyl-[acyl-carrier-protein] synthase activity"/>
    <property type="evidence" value="ECO:0007669"/>
    <property type="project" value="InterPro"/>
</dbReference>
<dbReference type="InterPro" id="IPR020841">
    <property type="entry name" value="PKS_Beta-ketoAc_synthase_dom"/>
</dbReference>
<evidence type="ECO:0000256" key="2">
    <source>
        <dbReference type="ARBA" id="ARBA00022450"/>
    </source>
</evidence>
<dbReference type="InterPro" id="IPR036736">
    <property type="entry name" value="ACP-like_sf"/>
</dbReference>
<dbReference type="Pfam" id="PF14765">
    <property type="entry name" value="PS-DH"/>
    <property type="match status" value="1"/>
</dbReference>
<name>A0A194V2Y1_CYTMA</name>
<evidence type="ECO:0000256" key="9">
    <source>
        <dbReference type="SAM" id="MobiDB-lite"/>
    </source>
</evidence>
<dbReference type="SUPFAM" id="SSF53474">
    <property type="entry name" value="alpha/beta-Hydrolases"/>
    <property type="match status" value="1"/>
</dbReference>
<feature type="region of interest" description="C-terminal hotdog fold" evidence="8">
    <location>
        <begin position="1381"/>
        <end position="1534"/>
    </location>
</feature>
<evidence type="ECO:0000259" key="10">
    <source>
        <dbReference type="PROSITE" id="PS50075"/>
    </source>
</evidence>
<evidence type="ECO:0000256" key="5">
    <source>
        <dbReference type="ARBA" id="ARBA00022679"/>
    </source>
</evidence>
<dbReference type="SMART" id="SM00827">
    <property type="entry name" value="PKS_AT"/>
    <property type="match status" value="1"/>
</dbReference>
<dbReference type="STRING" id="694573.A0A194V2Y1"/>
<evidence type="ECO:0000259" key="11">
    <source>
        <dbReference type="PROSITE" id="PS52004"/>
    </source>
</evidence>
<organism evidence="13 14">
    <name type="scientific">Cytospora mali</name>
    <name type="common">Apple Valsa canker fungus</name>
    <name type="synonym">Valsa mali</name>
    <dbReference type="NCBI Taxonomy" id="578113"/>
    <lineage>
        <taxon>Eukaryota</taxon>
        <taxon>Fungi</taxon>
        <taxon>Dikarya</taxon>
        <taxon>Ascomycota</taxon>
        <taxon>Pezizomycotina</taxon>
        <taxon>Sordariomycetes</taxon>
        <taxon>Sordariomycetidae</taxon>
        <taxon>Diaporthales</taxon>
        <taxon>Cytosporaceae</taxon>
        <taxon>Cytospora</taxon>
    </lineage>
</organism>
<gene>
    <name evidence="13" type="ORF">VP1G_05604</name>
</gene>
<dbReference type="GO" id="GO:0006508">
    <property type="term" value="P:proteolysis"/>
    <property type="evidence" value="ECO:0007669"/>
    <property type="project" value="InterPro"/>
</dbReference>
<dbReference type="Pfam" id="PF18558">
    <property type="entry name" value="HTH_51"/>
    <property type="match status" value="1"/>
</dbReference>
<feature type="domain" description="Carrier" evidence="10">
    <location>
        <begin position="1613"/>
        <end position="1690"/>
    </location>
</feature>
<dbReference type="InterPro" id="IPR054514">
    <property type="entry name" value="RhiE-like_linker"/>
</dbReference>
<accession>A0A194V2Y1</accession>
<dbReference type="InterPro" id="IPR016039">
    <property type="entry name" value="Thiolase-like"/>
</dbReference>
<dbReference type="GO" id="GO:0031177">
    <property type="term" value="F:phosphopantetheine binding"/>
    <property type="evidence" value="ECO:0007669"/>
    <property type="project" value="InterPro"/>
</dbReference>
<dbReference type="Gene3D" id="3.40.366.10">
    <property type="entry name" value="Malonyl-Coenzyme A Acyl Carrier Protein, domain 2"/>
    <property type="match status" value="2"/>
</dbReference>
<dbReference type="Gene3D" id="3.30.70.3290">
    <property type="match status" value="1"/>
</dbReference>
<dbReference type="InterPro" id="IPR020806">
    <property type="entry name" value="PKS_PP-bd"/>
</dbReference>
<dbReference type="InterPro" id="IPR001227">
    <property type="entry name" value="Ac_transferase_dom_sf"/>
</dbReference>
<dbReference type="InterPro" id="IPR049551">
    <property type="entry name" value="PKS_DH_C"/>
</dbReference>
<dbReference type="Gene3D" id="3.40.50.150">
    <property type="entry name" value="Vaccinia Virus protein VP39"/>
    <property type="match status" value="1"/>
</dbReference>
<keyword evidence="3" id="KW-0597">Phosphoprotein</keyword>
<keyword evidence="7" id="KW-0511">Multifunctional enzyme</keyword>
<evidence type="ECO:0000256" key="6">
    <source>
        <dbReference type="ARBA" id="ARBA00022737"/>
    </source>
</evidence>
<dbReference type="Pfam" id="PF20434">
    <property type="entry name" value="BD-FAE"/>
    <property type="match status" value="1"/>
</dbReference>
<dbReference type="InterPro" id="IPR042104">
    <property type="entry name" value="PKS_dehydratase_sf"/>
</dbReference>
<evidence type="ECO:0000259" key="12">
    <source>
        <dbReference type="PROSITE" id="PS52019"/>
    </source>
</evidence>
<dbReference type="EMBL" id="KN714711">
    <property type="protein sequence ID" value="KUI58292.1"/>
    <property type="molecule type" value="Genomic_DNA"/>
</dbReference>
<dbReference type="Pfam" id="PF16073">
    <property type="entry name" value="SAT"/>
    <property type="match status" value="1"/>
</dbReference>
<dbReference type="InterPro" id="IPR001375">
    <property type="entry name" value="Peptidase_S9_cat"/>
</dbReference>
<dbReference type="InterPro" id="IPR029063">
    <property type="entry name" value="SAM-dependent_MTases_sf"/>
</dbReference>
<dbReference type="Gene3D" id="3.40.50.1820">
    <property type="entry name" value="alpha/beta hydrolase"/>
    <property type="match status" value="1"/>
</dbReference>
<dbReference type="CDD" id="cd00833">
    <property type="entry name" value="PKS"/>
    <property type="match status" value="1"/>
</dbReference>
<dbReference type="Pfam" id="PF02801">
    <property type="entry name" value="Ketoacyl-synt_C"/>
    <property type="match status" value="1"/>
</dbReference>
<dbReference type="GO" id="GO:0032259">
    <property type="term" value="P:methylation"/>
    <property type="evidence" value="ECO:0007669"/>
    <property type="project" value="UniProtKB-KW"/>
</dbReference>
<dbReference type="Gene3D" id="3.10.129.110">
    <property type="entry name" value="Polyketide synthase dehydratase"/>
    <property type="match status" value="1"/>
</dbReference>
<dbReference type="GO" id="GO:0008236">
    <property type="term" value="F:serine-type peptidase activity"/>
    <property type="evidence" value="ECO:0007669"/>
    <property type="project" value="InterPro"/>
</dbReference>
<dbReference type="InterPro" id="IPR049552">
    <property type="entry name" value="PKS_DH_N"/>
</dbReference>
<dbReference type="InterPro" id="IPR041068">
    <property type="entry name" value="HTH_51"/>
</dbReference>
<dbReference type="PROSITE" id="PS50075">
    <property type="entry name" value="CARRIER"/>
    <property type="match status" value="1"/>
</dbReference>
<keyword evidence="6" id="KW-0677">Repeat</keyword>
<feature type="active site" description="Proton donor; for dehydratase activity" evidence="8">
    <location>
        <position position="1441"/>
    </location>
</feature>
<dbReference type="SUPFAM" id="SSF52151">
    <property type="entry name" value="FabD/lysophospholipase-like"/>
    <property type="match status" value="1"/>
</dbReference>
<dbReference type="PANTHER" id="PTHR43775:SF21">
    <property type="entry name" value="NON-REDUCING POLYKETIDE SYNTHASE AUSA-RELATED"/>
    <property type="match status" value="1"/>
</dbReference>
<reference evidence="14" key="1">
    <citation type="submission" date="2014-12" db="EMBL/GenBank/DDBJ databases">
        <title>Genome Sequence of Valsa Canker Pathogens Uncovers a Specific Adaption of Colonization on Woody Bark.</title>
        <authorList>
            <person name="Yin Z."/>
            <person name="Liu H."/>
            <person name="Gao X."/>
            <person name="Li Z."/>
            <person name="Song N."/>
            <person name="Ke X."/>
            <person name="Dai Q."/>
            <person name="Wu Y."/>
            <person name="Sun Y."/>
            <person name="Xu J.-R."/>
            <person name="Kang Z.K."/>
            <person name="Wang L."/>
            <person name="Huang L."/>
        </authorList>
    </citation>
    <scope>NUCLEOTIDE SEQUENCE [LARGE SCALE GENOMIC DNA]</scope>
    <source>
        <strain evidence="14">SXYL134</strain>
    </source>
</reference>
<dbReference type="Gene3D" id="1.10.1200.10">
    <property type="entry name" value="ACP-like"/>
    <property type="match status" value="1"/>
</dbReference>
<dbReference type="InterPro" id="IPR050091">
    <property type="entry name" value="PKS_NRPS_Biosynth_Enz"/>
</dbReference>
<dbReference type="Pfam" id="PF21089">
    <property type="entry name" value="PKS_DH_N"/>
    <property type="match status" value="1"/>
</dbReference>
<keyword evidence="5" id="KW-0808">Transferase</keyword>
<evidence type="ECO:0000256" key="1">
    <source>
        <dbReference type="ARBA" id="ARBA00005179"/>
    </source>
</evidence>
<feature type="active site" description="Proton acceptor; for dehydratase activity" evidence="8">
    <location>
        <position position="1251"/>
    </location>
</feature>
<dbReference type="SUPFAM" id="SSF53335">
    <property type="entry name" value="S-adenosyl-L-methionine-dependent methyltransferases"/>
    <property type="match status" value="1"/>
</dbReference>
<evidence type="ECO:0000256" key="3">
    <source>
        <dbReference type="ARBA" id="ARBA00022553"/>
    </source>
</evidence>
<proteinExistence type="predicted"/>
<comment type="pathway">
    <text evidence="1">Secondary metabolite biosynthesis.</text>
</comment>
<dbReference type="InterPro" id="IPR032088">
    <property type="entry name" value="SAT"/>
</dbReference>
<dbReference type="InterPro" id="IPR014031">
    <property type="entry name" value="Ketoacyl_synth_C"/>
</dbReference>
<feature type="region of interest" description="Disordered" evidence="9">
    <location>
        <begin position="1570"/>
        <end position="1589"/>
    </location>
</feature>
<keyword evidence="14" id="KW-1185">Reference proteome</keyword>
<dbReference type="InterPro" id="IPR029058">
    <property type="entry name" value="AB_hydrolase_fold"/>
</dbReference>
<dbReference type="Proteomes" id="UP000078576">
    <property type="component" value="Unassembled WGS sequence"/>
</dbReference>
<dbReference type="InterPro" id="IPR009081">
    <property type="entry name" value="PP-bd_ACP"/>
</dbReference>
<evidence type="ECO:0000256" key="4">
    <source>
        <dbReference type="ARBA" id="ARBA00022603"/>
    </source>
</evidence>
<dbReference type="Pfam" id="PF00109">
    <property type="entry name" value="ketoacyl-synt"/>
    <property type="match status" value="1"/>
</dbReference>
<dbReference type="InterPro" id="IPR018201">
    <property type="entry name" value="Ketoacyl_synth_AS"/>
</dbReference>
<dbReference type="SUPFAM" id="SSF55048">
    <property type="entry name" value="Probable ACP-binding domain of malonyl-CoA ACP transacylase"/>
    <property type="match status" value="1"/>
</dbReference>
<evidence type="ECO:0000313" key="14">
    <source>
        <dbReference type="Proteomes" id="UP000078576"/>
    </source>
</evidence>
<dbReference type="PROSITE" id="PS00606">
    <property type="entry name" value="KS3_1"/>
    <property type="match status" value="1"/>
</dbReference>
<keyword evidence="2" id="KW-0596">Phosphopantetheine</keyword>
<dbReference type="PANTHER" id="PTHR43775">
    <property type="entry name" value="FATTY ACID SYNTHASE"/>
    <property type="match status" value="1"/>
</dbReference>
<dbReference type="InterPro" id="IPR014030">
    <property type="entry name" value="Ketoacyl_synth_N"/>
</dbReference>
<dbReference type="InterPro" id="IPR016035">
    <property type="entry name" value="Acyl_Trfase/lysoPLipase"/>
</dbReference>
<dbReference type="OrthoDB" id="329835at2759"/>
<dbReference type="SMART" id="SM00825">
    <property type="entry name" value="PKS_KS"/>
    <property type="match status" value="1"/>
</dbReference>
<dbReference type="Pfam" id="PF00550">
    <property type="entry name" value="PP-binding"/>
    <property type="match status" value="1"/>
</dbReference>
<feature type="region of interest" description="N-terminal hotdog fold" evidence="8">
    <location>
        <begin position="1215"/>
        <end position="1355"/>
    </location>
</feature>
<dbReference type="Gene3D" id="3.40.47.10">
    <property type="match status" value="1"/>
</dbReference>
<dbReference type="PROSITE" id="PS52004">
    <property type="entry name" value="KS3_2"/>
    <property type="match status" value="1"/>
</dbReference>
<evidence type="ECO:0000313" key="13">
    <source>
        <dbReference type="EMBL" id="KUI58292.1"/>
    </source>
</evidence>
<feature type="domain" description="PKS/mFAS DH" evidence="12">
    <location>
        <begin position="1215"/>
        <end position="1534"/>
    </location>
</feature>
<sequence length="2353" mass="257609">MVKMHELKVALFGPQITHWTAESLSDIQTALLHDTDVGFLRQTLLEIPSLWNLLEGEFKVENGFSGPDQLRGLQQFAEGTLPLNPQKLSNTQLAPLSVISQTLEFIRNVPKRDLMGFQAAQGFCIGFLSAAALSSATDRGKFEANICNAVRLAACIGYIVDSHEASIEEEDRANAISIRWKTRADKAQVQSCLGLFPQAYISCITDENAFTVTLPQRIRKAFQERIAECNMAISVNRSLLGLPDAGDLRLPLRSTIDATLITTGALHDIAIELILWKQAHWFRTVKSALDGFPLDRISVLPLGGKGATIPRSLQSAVNFSTLASNNEDEHPQHEEIAVIGMACRFPRAESLAAFWELLNQGETAFGPLPSGRFSPANVAREPKLSKVRGNFLDSPSPDMFDHRFFSISGREAKSMDPQQRLALEVAYEALENSHYFRNATSCSDVGCYLGVGAVDYEHNIASEAANAFAAVGTLRAFISGRISHYFGWEGPSITFDTACSSSAVAIHTACKAVLADECSMAIAGGVNVITSPNLHQNLAAASFLHPEGGPSRAFDAAARGYCRGEGAGIVVLKKLSRALADGDDILGVIASSAINQGSNSSSITVPDSVSQSSLYRRVLSSAGISPKNVGYVEAHGTGTPVGDPVEYESVRLAFTDCSRHDPVLLGSVKDNIGHTEAASGVAGVIKVLLMLQHNTVPKQANFDSLNPKIRPCQEIVIPKDTQIWAPERQYASLVNNYGAAGSNAAILLRPHTRKGILSVKGLSTRTTDTYPIVLSAKTPSHLQAYMDVLKSYLSGSKASLGSIAYGLARTRNMSFGYRTAFTASDATNAVSILSKRMESLTPKTSLPGVLCFGGQTGRIVKVSRSLYYSCGLFRKHLDHCDAICQELCLPSIYPEIFLGEVIEDLVSLHCMLLSLQISSARCWIESGFEVETLIGHSFGQLSALCVAGSISVKDTFRLISSRARLIRQSWGLDGGAMLSVECDRLDADAVVDAVSTANHDLRIEIACYNGPRSFVIAGPELSITKSREEFQKRSIKTNLLSNTHAYHSYLADGILQELAVVAGSINIQAPRIHVETCSAEGSWQSFTAEEVTQHTRQPVYFGDAVERLAARLPSAVWLEAGSNTPIMSMVRRVLAKKDRSDIYIPMDLGKAEAISEVAEAVCRLWKAGSATQFWSFHPDSDPNSHHQVLNLPPYQFERSTHWIQLKTTPTDIESSSTDGNLLSLVGQTMPGEYLFSVDTTQPAFVLASRGHAVTGHSLCPASMYIELAALAARSVTKSGIEKEPSGQIPHITGLRMTAPLALGTSSPVFIRLNQTSADSWKFALFSRRSNIPNTRDEGSISEHAKGNITWSLPDITRARSTLQLLQKFGAQGIKRLSSTPATTAISGTMVYRLFSEVVTYADYYQGVRSVSASGTESLGLVKVPAQLITQPHGVCEPIILDNFLQVAGIHVNCLSHRENDQVFMCTAVEEVVFTSSFMANKADSRQWSVYTRCDLSDSKMEMDNDIFVCEEPSGTLVLAILGATFHRVAFKSLAKALARLGHANVHNSERSLLDRTSSLSTGLTESHLVQDDSGYQTSSSSSPLGEKHISIDKDVTRSDDLRVSPDDLPVKSSEEGDSLRLVSTLFSAIIGMPVEDITANLTLDELGVDSLLVGEILFEFKQRYNITISQADFLGCKDVLAVSKLLSEDLAADPQDEERRQDSSVTIVDKAANDRAGASKPAYVEQLPKGNRPNVALVSSKCFSTANRSYQSHAKTTGFANFYKEVFPLQSQLVVRYVVEAFATLGCDLESLQAGTQVPTISADARHEQLVPQLYRILRDDGLLKELHGAFYRTETPVASSSAATLHQNLSPSLVAAAKRKFAKWSDFMLFTTLDIEKEPAVQFLNSYDIIISTNCIHATRNLVKSTTHIRKMLRADGILCLVELTRNLYWFDLVFGLLEGWWLFDDGRVHALAHEQTWDRSLRAAGFNWVDWTASDLPESDILRLITASPYGIEEEEKAEHELPRKESLTFKEVDGLNLQADIYYPPATVAEGDRLPIAIMIHGGGHIMLSRNDIRPRQTDALLSNGFLPISFDYRLCPETTLLEGPMVDVVDALAWVRRELPGVELQRRDIADAIDATRVVAVGWSSGGHLAMTLSWTSIPRGIEPPSAIFALYCATDFEDPFWTRPNLAPGADHDGNIYEIDEETWINGIMERPITSYNVPKQKRALGGWLAPSDPRSRLALYMNTKGRTLDILLGGLDKRTRKGFKQNPLNTETLQAVSPLAQINKGKYNVPTFLVHPRLDDLIPWQQSERSFKALQSRGVDSELRIIDGGAPHLFDMYPHGKGYEIGMDAVRAGYAFLAKHVGKTWKQ</sequence>
<dbReference type="GO" id="GO:0006633">
    <property type="term" value="P:fatty acid biosynthetic process"/>
    <property type="evidence" value="ECO:0007669"/>
    <property type="project" value="InterPro"/>
</dbReference>
<feature type="domain" description="Ketosynthase family 3 (KS3)" evidence="11">
    <location>
        <begin position="333"/>
        <end position="750"/>
    </location>
</feature>
<dbReference type="GO" id="GO:0008168">
    <property type="term" value="F:methyltransferase activity"/>
    <property type="evidence" value="ECO:0007669"/>
    <property type="project" value="UniProtKB-KW"/>
</dbReference>